<feature type="region of interest" description="Disordered" evidence="1">
    <location>
        <begin position="1"/>
        <end position="27"/>
    </location>
</feature>
<feature type="non-terminal residue" evidence="2">
    <location>
        <position position="1"/>
    </location>
</feature>
<evidence type="ECO:0000256" key="1">
    <source>
        <dbReference type="SAM" id="MobiDB-lite"/>
    </source>
</evidence>
<name>A0A8J2SN82_9STRA</name>
<feature type="region of interest" description="Disordered" evidence="1">
    <location>
        <begin position="148"/>
        <end position="212"/>
    </location>
</feature>
<feature type="compositionally biased region" description="Low complexity" evidence="1">
    <location>
        <begin position="1"/>
        <end position="15"/>
    </location>
</feature>
<feature type="compositionally biased region" description="Low complexity" evidence="1">
    <location>
        <begin position="158"/>
        <end position="167"/>
    </location>
</feature>
<proteinExistence type="predicted"/>
<comment type="caution">
    <text evidence="2">The sequence shown here is derived from an EMBL/GenBank/DDBJ whole genome shotgun (WGS) entry which is preliminary data.</text>
</comment>
<feature type="compositionally biased region" description="Basic and acidic residues" evidence="1">
    <location>
        <begin position="203"/>
        <end position="212"/>
    </location>
</feature>
<keyword evidence="3" id="KW-1185">Reference proteome</keyword>
<protein>
    <submittedName>
        <fullName evidence="2">Uncharacterized protein</fullName>
    </submittedName>
</protein>
<feature type="compositionally biased region" description="Basic residues" evidence="1">
    <location>
        <begin position="173"/>
        <end position="182"/>
    </location>
</feature>
<feature type="compositionally biased region" description="Basic residues" evidence="1">
    <location>
        <begin position="16"/>
        <end position="27"/>
    </location>
</feature>
<evidence type="ECO:0000313" key="3">
    <source>
        <dbReference type="Proteomes" id="UP000789595"/>
    </source>
</evidence>
<sequence>GGGAAAAAPRPGRAAAGRRRASRLHRTPRREQAGCTCSPRAVASQACFELSCLLVCVCCYSPPRRRASLASLSLTDGFCARSCGTPPRPRGLVAEVVQRCAGKKKGNRRHTTLSLLNADAKALCLRPDPELVKVFGIPRRHRSVESCPSARADGVSVAPRRPAAAPAGESRKTPPRSRRTRRVVIGSGLNCWGESTSPMKARRPVELRGSRG</sequence>
<dbReference type="AlphaFoldDB" id="A0A8J2SN82"/>
<reference evidence="2" key="1">
    <citation type="submission" date="2021-11" db="EMBL/GenBank/DDBJ databases">
        <authorList>
            <consortium name="Genoscope - CEA"/>
            <person name="William W."/>
        </authorList>
    </citation>
    <scope>NUCLEOTIDE SEQUENCE</scope>
</reference>
<gene>
    <name evidence="2" type="ORF">PECAL_5P09070</name>
</gene>
<dbReference type="Proteomes" id="UP000789595">
    <property type="component" value="Unassembled WGS sequence"/>
</dbReference>
<dbReference type="EMBL" id="CAKKNE010000005">
    <property type="protein sequence ID" value="CAH0376333.1"/>
    <property type="molecule type" value="Genomic_DNA"/>
</dbReference>
<organism evidence="2 3">
    <name type="scientific">Pelagomonas calceolata</name>
    <dbReference type="NCBI Taxonomy" id="35677"/>
    <lineage>
        <taxon>Eukaryota</taxon>
        <taxon>Sar</taxon>
        <taxon>Stramenopiles</taxon>
        <taxon>Ochrophyta</taxon>
        <taxon>Pelagophyceae</taxon>
        <taxon>Pelagomonadales</taxon>
        <taxon>Pelagomonadaceae</taxon>
        <taxon>Pelagomonas</taxon>
    </lineage>
</organism>
<accession>A0A8J2SN82</accession>
<evidence type="ECO:0000313" key="2">
    <source>
        <dbReference type="EMBL" id="CAH0376333.1"/>
    </source>
</evidence>